<dbReference type="EMBL" id="BARS01055528">
    <property type="protein sequence ID" value="GAG46569.1"/>
    <property type="molecule type" value="Genomic_DNA"/>
</dbReference>
<feature type="non-terminal residue" evidence="1">
    <location>
        <position position="162"/>
    </location>
</feature>
<name>X0XTM1_9ZZZZ</name>
<evidence type="ECO:0000313" key="1">
    <source>
        <dbReference type="EMBL" id="GAG46569.1"/>
    </source>
</evidence>
<comment type="caution">
    <text evidence="1">The sequence shown here is derived from an EMBL/GenBank/DDBJ whole genome shotgun (WGS) entry which is preliminary data.</text>
</comment>
<organism evidence="1">
    <name type="scientific">marine sediment metagenome</name>
    <dbReference type="NCBI Taxonomy" id="412755"/>
    <lineage>
        <taxon>unclassified sequences</taxon>
        <taxon>metagenomes</taxon>
        <taxon>ecological metagenomes</taxon>
    </lineage>
</organism>
<protein>
    <recommendedName>
        <fullName evidence="2">Intracellular proteinase inhibitor BsuPI domain-containing protein</fullName>
    </recommendedName>
</protein>
<reference evidence="1" key="1">
    <citation type="journal article" date="2014" name="Front. Microbiol.">
        <title>High frequency of phylogenetically diverse reductive dehalogenase-homologous genes in deep subseafloor sedimentary metagenomes.</title>
        <authorList>
            <person name="Kawai M."/>
            <person name="Futagami T."/>
            <person name="Toyoda A."/>
            <person name="Takaki Y."/>
            <person name="Nishi S."/>
            <person name="Hori S."/>
            <person name="Arai W."/>
            <person name="Tsubouchi T."/>
            <person name="Morono Y."/>
            <person name="Uchiyama I."/>
            <person name="Ito T."/>
            <person name="Fujiyama A."/>
            <person name="Inagaki F."/>
            <person name="Takami H."/>
        </authorList>
    </citation>
    <scope>NUCLEOTIDE SEQUENCE</scope>
    <source>
        <strain evidence="1">Expedition CK06-06</strain>
    </source>
</reference>
<dbReference type="AlphaFoldDB" id="X0XTM1"/>
<evidence type="ECO:0008006" key="2">
    <source>
        <dbReference type="Google" id="ProtNLM"/>
    </source>
</evidence>
<accession>X0XTM1</accession>
<sequence length="162" mass="17464">MIAKVGRITPEGALVEAESQPIWVTISEWPWGEAMEGVQVRLRPDKAMFEAGEPVSLKADIYNGGKSEVFGQQTKHGISQLQFDNQWYEWGGGPVLGPPIAPGGRVNDIPVPLDNIWMGENKLNLSPGKHIIRVGLVGSRSQDSGAGAIMAVSNPVEIEIVP</sequence>
<gene>
    <name evidence="1" type="ORF">S01H1_81975</name>
</gene>
<proteinExistence type="predicted"/>